<dbReference type="InterPro" id="IPR005158">
    <property type="entry name" value="BTAD"/>
</dbReference>
<proteinExistence type="inferred from homology"/>
<evidence type="ECO:0000313" key="8">
    <source>
        <dbReference type="EMBL" id="MBA2889202.1"/>
    </source>
</evidence>
<dbReference type="PROSITE" id="PS51755">
    <property type="entry name" value="OMPR_PHOB"/>
    <property type="match status" value="1"/>
</dbReference>
<evidence type="ECO:0000259" key="7">
    <source>
        <dbReference type="PROSITE" id="PS51755"/>
    </source>
</evidence>
<name>A0A7W0CDV4_9ACTN</name>
<gene>
    <name evidence="8" type="ORF">HNR30_000537</name>
</gene>
<keyword evidence="3 6" id="KW-0238">DNA-binding</keyword>
<feature type="repeat" description="TPR" evidence="5">
    <location>
        <begin position="842"/>
        <end position="875"/>
    </location>
</feature>
<feature type="DNA-binding region" description="OmpR/PhoB-type" evidence="6">
    <location>
        <begin position="1"/>
        <end position="99"/>
    </location>
</feature>
<keyword evidence="2" id="KW-0805">Transcription regulation</keyword>
<dbReference type="Pfam" id="PF17874">
    <property type="entry name" value="TPR_MalT"/>
    <property type="match status" value="1"/>
</dbReference>
<dbReference type="GO" id="GO:0043531">
    <property type="term" value="F:ADP binding"/>
    <property type="evidence" value="ECO:0007669"/>
    <property type="project" value="InterPro"/>
</dbReference>
<dbReference type="Pfam" id="PF03704">
    <property type="entry name" value="BTAD"/>
    <property type="match status" value="1"/>
</dbReference>
<comment type="caution">
    <text evidence="8">The sequence shown here is derived from an EMBL/GenBank/DDBJ whole genome shotgun (WGS) entry which is preliminary data.</text>
</comment>
<dbReference type="InterPro" id="IPR036388">
    <property type="entry name" value="WH-like_DNA-bd_sf"/>
</dbReference>
<dbReference type="SMART" id="SM01043">
    <property type="entry name" value="BTAD"/>
    <property type="match status" value="1"/>
</dbReference>
<dbReference type="SUPFAM" id="SSF52540">
    <property type="entry name" value="P-loop containing nucleoside triphosphate hydrolases"/>
    <property type="match status" value="1"/>
</dbReference>
<dbReference type="Proteomes" id="UP000530928">
    <property type="component" value="Unassembled WGS sequence"/>
</dbReference>
<dbReference type="Gene3D" id="1.10.10.10">
    <property type="entry name" value="Winged helix-like DNA-binding domain superfamily/Winged helix DNA-binding domain"/>
    <property type="match status" value="1"/>
</dbReference>
<dbReference type="GO" id="GO:0003677">
    <property type="term" value="F:DNA binding"/>
    <property type="evidence" value="ECO:0007669"/>
    <property type="project" value="UniProtKB-UniRule"/>
</dbReference>
<dbReference type="SUPFAM" id="SSF48452">
    <property type="entry name" value="TPR-like"/>
    <property type="match status" value="2"/>
</dbReference>
<comment type="similarity">
    <text evidence="1">Belongs to the AfsR/DnrI/RedD regulatory family.</text>
</comment>
<keyword evidence="9" id="KW-1185">Reference proteome</keyword>
<evidence type="ECO:0000256" key="2">
    <source>
        <dbReference type="ARBA" id="ARBA00023015"/>
    </source>
</evidence>
<dbReference type="GO" id="GO:0000160">
    <property type="term" value="P:phosphorelay signal transduction system"/>
    <property type="evidence" value="ECO:0007669"/>
    <property type="project" value="InterPro"/>
</dbReference>
<dbReference type="InterPro" id="IPR011990">
    <property type="entry name" value="TPR-like_helical_dom_sf"/>
</dbReference>
<dbReference type="SMART" id="SM00862">
    <property type="entry name" value="Trans_reg_C"/>
    <property type="match status" value="1"/>
</dbReference>
<dbReference type="PROSITE" id="PS50005">
    <property type="entry name" value="TPR"/>
    <property type="match status" value="1"/>
</dbReference>
<dbReference type="AlphaFoldDB" id="A0A7W0CDV4"/>
<evidence type="ECO:0000313" key="9">
    <source>
        <dbReference type="Proteomes" id="UP000530928"/>
    </source>
</evidence>
<dbReference type="GO" id="GO:0006355">
    <property type="term" value="P:regulation of DNA-templated transcription"/>
    <property type="evidence" value="ECO:0007669"/>
    <property type="project" value="InterPro"/>
</dbReference>
<dbReference type="InterPro" id="IPR019734">
    <property type="entry name" value="TPR_rpt"/>
</dbReference>
<dbReference type="EMBL" id="JACDUR010000001">
    <property type="protein sequence ID" value="MBA2889202.1"/>
    <property type="molecule type" value="Genomic_DNA"/>
</dbReference>
<dbReference type="InterPro" id="IPR027417">
    <property type="entry name" value="P-loop_NTPase"/>
</dbReference>
<dbReference type="RefSeq" id="WP_181608019.1">
    <property type="nucleotide sequence ID" value="NZ_BAABAM010000001.1"/>
</dbReference>
<evidence type="ECO:0000256" key="4">
    <source>
        <dbReference type="ARBA" id="ARBA00023163"/>
    </source>
</evidence>
<dbReference type="InterPro" id="IPR041617">
    <property type="entry name" value="TPR_MalT"/>
</dbReference>
<protein>
    <submittedName>
        <fullName evidence="8">DNA-binding SARP family transcriptional activator</fullName>
    </submittedName>
</protein>
<keyword evidence="5" id="KW-0802">TPR repeat</keyword>
<dbReference type="SMART" id="SM00028">
    <property type="entry name" value="TPR"/>
    <property type="match status" value="4"/>
</dbReference>
<dbReference type="Gene3D" id="3.40.50.300">
    <property type="entry name" value="P-loop containing nucleotide triphosphate hydrolases"/>
    <property type="match status" value="1"/>
</dbReference>
<accession>A0A7W0CDV4</accession>
<dbReference type="InterPro" id="IPR001867">
    <property type="entry name" value="OmpR/PhoB-type_DNA-bd"/>
</dbReference>
<evidence type="ECO:0000256" key="3">
    <source>
        <dbReference type="ARBA" id="ARBA00023125"/>
    </source>
</evidence>
<reference evidence="8 9" key="1">
    <citation type="submission" date="2020-07" db="EMBL/GenBank/DDBJ databases">
        <title>Genomic Encyclopedia of Type Strains, Phase IV (KMG-IV): sequencing the most valuable type-strain genomes for metagenomic binning, comparative biology and taxonomic classification.</title>
        <authorList>
            <person name="Goeker M."/>
        </authorList>
    </citation>
    <scope>NUCLEOTIDE SEQUENCE [LARGE SCALE GENOMIC DNA]</scope>
    <source>
        <strain evidence="8 9">DSM 45533</strain>
    </source>
</reference>
<dbReference type="SUPFAM" id="SSF46894">
    <property type="entry name" value="C-terminal effector domain of the bipartite response regulators"/>
    <property type="match status" value="1"/>
</dbReference>
<keyword evidence="4" id="KW-0804">Transcription</keyword>
<evidence type="ECO:0000256" key="1">
    <source>
        <dbReference type="ARBA" id="ARBA00005820"/>
    </source>
</evidence>
<evidence type="ECO:0000256" key="5">
    <source>
        <dbReference type="PROSITE-ProRule" id="PRU00339"/>
    </source>
</evidence>
<dbReference type="PRINTS" id="PR00364">
    <property type="entry name" value="DISEASERSIST"/>
</dbReference>
<evidence type="ECO:0000256" key="6">
    <source>
        <dbReference type="PROSITE-ProRule" id="PRU01091"/>
    </source>
</evidence>
<dbReference type="PANTHER" id="PTHR35807:SF1">
    <property type="entry name" value="TRANSCRIPTIONAL REGULATOR REDD"/>
    <property type="match status" value="1"/>
</dbReference>
<dbReference type="InterPro" id="IPR016032">
    <property type="entry name" value="Sig_transdc_resp-reg_C-effctor"/>
</dbReference>
<sequence>MRFRILGPVELLSDGRPLTVPGLKARSLLAVLVINANTVLPPGRLLEAVWGMDVPPTGLRRLHTHLWAIRRLLPDPADLAGTPAGYLLRVRPGESDLDVFATETAAARAAAAAGDLAGASAAFRRGLAQWRGPALVGVRPDLQASEGGPLEEQRLAALSGRIDVDLRLGLHTELVAELRQLTSAHPLNEHLRGQLITALHGAGRTSEALAEYQSARRLLLDELGIEPGEALARAHQAVLSGDATAPAAVVTGQAPAPAAVVTGRAPVPRQLPPDVPAFTGRREAVARLDELAAEPGDSPVVCLVSGTAGVGKTALAVHWAHRAAGRFPDGQLHLNLRGYDPLDPLSPGAALDLLLRGLGVETVPHSPDQRAALYRSVLAGKRMLILLDNARTAEQVRPLLPGTAGHLVLVTGRDSLPGLVARDGARRLRLSPLSHDEADDLLGRLLGHERAGSDPQARRAVVAYCAALPLALRIAAEHLLDHPGMALGELVDALAEESGRLDLLEAHGDPLADVRTVFSWSYRALREPAARLFRLLSLAPGPDFDVHAAANLAGLSEAVARRLLQDLRRASLVEDAGAGRHLLHDLLRAYSAERSQAEDDPGERRAALTRLLDWYACSARAAMDVVDWFRPPFLPPSAFAAAVPLPPFEEVDQAWAWLEGERANLVAAVRRAAADGLAEHAWRICHELQHLFFIRGYDQAWIDTHSVAVAAAQAAGDDLGVAATSSSLASYYAVQGRRRQALRLRECVVEHYHRLGLHHAEAVSRVYLADAHFNLGRLDETERECERALALSLAHDDFFAQVLARWGLARAHSRTGRFDRALTAQLELLALAEETGSLQSQSVTLVELATTHLLGGDLDQAMERFEQALRTSRQVGDRRSEIRGLAGIGTVRFRTVGAEEAISWWEAALELSRDQYTPDLSLPILGDLAQACHRMGLLDRAGEYRSAAEALAARLDYEPADDEHSIGGALPR</sequence>
<dbReference type="InterPro" id="IPR051677">
    <property type="entry name" value="AfsR-DnrI-RedD_regulator"/>
</dbReference>
<dbReference type="Gene3D" id="1.25.40.10">
    <property type="entry name" value="Tetratricopeptide repeat domain"/>
    <property type="match status" value="2"/>
</dbReference>
<organism evidence="8 9">
    <name type="scientific">Nonomuraea soli</name>
    <dbReference type="NCBI Taxonomy" id="1032476"/>
    <lineage>
        <taxon>Bacteria</taxon>
        <taxon>Bacillati</taxon>
        <taxon>Actinomycetota</taxon>
        <taxon>Actinomycetes</taxon>
        <taxon>Streptosporangiales</taxon>
        <taxon>Streptosporangiaceae</taxon>
        <taxon>Nonomuraea</taxon>
    </lineage>
</organism>
<dbReference type="CDD" id="cd15831">
    <property type="entry name" value="BTAD"/>
    <property type="match status" value="1"/>
</dbReference>
<feature type="domain" description="OmpR/PhoB-type" evidence="7">
    <location>
        <begin position="1"/>
        <end position="99"/>
    </location>
</feature>
<dbReference type="PANTHER" id="PTHR35807">
    <property type="entry name" value="TRANSCRIPTIONAL REGULATOR REDD-RELATED"/>
    <property type="match status" value="1"/>
</dbReference>